<dbReference type="OrthoDB" id="893030at2"/>
<gene>
    <name evidence="2" type="ORF">HMPREF9151_00481</name>
</gene>
<dbReference type="InterPro" id="IPR016181">
    <property type="entry name" value="Acyl_CoA_acyltransferase"/>
</dbReference>
<reference evidence="2 3" key="1">
    <citation type="submission" date="2012-05" db="EMBL/GenBank/DDBJ databases">
        <authorList>
            <person name="Weinstock G."/>
            <person name="Sodergren E."/>
            <person name="Lobos E.A."/>
            <person name="Fulton L."/>
            <person name="Fulton R."/>
            <person name="Courtney L."/>
            <person name="Fronick C."/>
            <person name="O'Laughlin M."/>
            <person name="Godfrey J."/>
            <person name="Wilson R.M."/>
            <person name="Miner T."/>
            <person name="Farmer C."/>
            <person name="Delehaunty K."/>
            <person name="Cordes M."/>
            <person name="Minx P."/>
            <person name="Tomlinson C."/>
            <person name="Chen J."/>
            <person name="Wollam A."/>
            <person name="Pepin K.H."/>
            <person name="Bhonagiri V."/>
            <person name="Zhang X."/>
            <person name="Suruliraj S."/>
            <person name="Warren W."/>
            <person name="Mitreva M."/>
            <person name="Mardis E.R."/>
            <person name="Wilson R.K."/>
        </authorList>
    </citation>
    <scope>NUCLEOTIDE SEQUENCE [LARGE SCALE GENOMIC DNA]</scope>
    <source>
        <strain evidence="2 3">F0055</strain>
    </source>
</reference>
<dbReference type="RefSeq" id="WP_009161652.1">
    <property type="nucleotide sequence ID" value="NZ_KB290974.1"/>
</dbReference>
<dbReference type="Gene3D" id="3.40.630.30">
    <property type="match status" value="1"/>
</dbReference>
<dbReference type="GO" id="GO:0016747">
    <property type="term" value="F:acyltransferase activity, transferring groups other than amino-acyl groups"/>
    <property type="evidence" value="ECO:0007669"/>
    <property type="project" value="InterPro"/>
</dbReference>
<accession>L1NID9</accession>
<dbReference type="PROSITE" id="PS51186">
    <property type="entry name" value="GNAT"/>
    <property type="match status" value="1"/>
</dbReference>
<dbReference type="CDD" id="cd04301">
    <property type="entry name" value="NAT_SF"/>
    <property type="match status" value="1"/>
</dbReference>
<dbReference type="EMBL" id="AMEP01000041">
    <property type="protein sequence ID" value="EKY03138.1"/>
    <property type="molecule type" value="Genomic_DNA"/>
</dbReference>
<name>L1NID9_9BACT</name>
<keyword evidence="2" id="KW-0808">Transferase</keyword>
<evidence type="ECO:0000313" key="2">
    <source>
        <dbReference type="EMBL" id="EKY03138.1"/>
    </source>
</evidence>
<dbReference type="PANTHER" id="PTHR43415:SF3">
    <property type="entry name" value="GNAT-FAMILY ACETYLTRANSFERASE"/>
    <property type="match status" value="1"/>
</dbReference>
<dbReference type="AlphaFoldDB" id="L1NID9"/>
<feature type="domain" description="N-acetyltransferase" evidence="1">
    <location>
        <begin position="6"/>
        <end position="170"/>
    </location>
</feature>
<dbReference type="PATRIC" id="fig|1127699.3.peg.439"/>
<dbReference type="InterPro" id="IPR000182">
    <property type="entry name" value="GNAT_dom"/>
</dbReference>
<evidence type="ECO:0000259" key="1">
    <source>
        <dbReference type="PROSITE" id="PS51186"/>
    </source>
</evidence>
<keyword evidence="3" id="KW-1185">Reference proteome</keyword>
<dbReference type="Proteomes" id="UP000010433">
    <property type="component" value="Unassembled WGS sequence"/>
</dbReference>
<evidence type="ECO:0000313" key="3">
    <source>
        <dbReference type="Proteomes" id="UP000010433"/>
    </source>
</evidence>
<organism evidence="2 3">
    <name type="scientific">Hoylesella saccharolytica F0055</name>
    <dbReference type="NCBI Taxonomy" id="1127699"/>
    <lineage>
        <taxon>Bacteria</taxon>
        <taxon>Pseudomonadati</taxon>
        <taxon>Bacteroidota</taxon>
        <taxon>Bacteroidia</taxon>
        <taxon>Bacteroidales</taxon>
        <taxon>Prevotellaceae</taxon>
        <taxon>Hoylesella</taxon>
    </lineage>
</organism>
<sequence length="172" mass="19897">MIHPKVRLRAIEPEDLDTLYKIENDRTLWGIGPTNVPYSRFALHQYIEDSTNDIYIDKQVRLMIDNEDGETVGIIDLMNFSPQHKRAEVGIVIMVSFRKQGYGTAALSELIVYVREVLHLHQLYIVVPIVNSESVQLFTAQGFCQTAVLTDWLFDGKEYQDAYLMQLFLRKS</sequence>
<dbReference type="HOGENOM" id="CLU_013985_3_2_10"/>
<protein>
    <submittedName>
        <fullName evidence="2">Acetyltransferase, GNAT family</fullName>
    </submittedName>
</protein>
<dbReference type="STRING" id="1127699.HMPREF9151_00481"/>
<comment type="caution">
    <text evidence="2">The sequence shown here is derived from an EMBL/GenBank/DDBJ whole genome shotgun (WGS) entry which is preliminary data.</text>
</comment>
<dbReference type="SUPFAM" id="SSF55729">
    <property type="entry name" value="Acyl-CoA N-acyltransferases (Nat)"/>
    <property type="match status" value="1"/>
</dbReference>
<dbReference type="PANTHER" id="PTHR43415">
    <property type="entry name" value="SPERMIDINE N(1)-ACETYLTRANSFERASE"/>
    <property type="match status" value="1"/>
</dbReference>
<proteinExistence type="predicted"/>
<dbReference type="Pfam" id="PF13302">
    <property type="entry name" value="Acetyltransf_3"/>
    <property type="match status" value="1"/>
</dbReference>